<organism evidence="1 2">
    <name type="scientific">Octopus vulgaris</name>
    <name type="common">Common octopus</name>
    <dbReference type="NCBI Taxonomy" id="6645"/>
    <lineage>
        <taxon>Eukaryota</taxon>
        <taxon>Metazoa</taxon>
        <taxon>Spiralia</taxon>
        <taxon>Lophotrochozoa</taxon>
        <taxon>Mollusca</taxon>
        <taxon>Cephalopoda</taxon>
        <taxon>Coleoidea</taxon>
        <taxon>Octopodiformes</taxon>
        <taxon>Octopoda</taxon>
        <taxon>Incirrata</taxon>
        <taxon>Octopodidae</taxon>
        <taxon>Octopus</taxon>
    </lineage>
</organism>
<reference evidence="1" key="1">
    <citation type="submission" date="2023-08" db="EMBL/GenBank/DDBJ databases">
        <authorList>
            <person name="Alioto T."/>
            <person name="Alioto T."/>
            <person name="Gomez Garrido J."/>
        </authorList>
    </citation>
    <scope>NUCLEOTIDE SEQUENCE</scope>
</reference>
<evidence type="ECO:0000313" key="1">
    <source>
        <dbReference type="EMBL" id="CAI9718607.1"/>
    </source>
</evidence>
<protein>
    <submittedName>
        <fullName evidence="1">Uncharacterized protein</fullName>
    </submittedName>
</protein>
<proteinExistence type="predicted"/>
<name>A0AA36APW9_OCTVU</name>
<gene>
    <name evidence="1" type="ORF">OCTVUL_1B018900</name>
</gene>
<evidence type="ECO:0000313" key="2">
    <source>
        <dbReference type="Proteomes" id="UP001162480"/>
    </source>
</evidence>
<dbReference type="Proteomes" id="UP001162480">
    <property type="component" value="Chromosome 2"/>
</dbReference>
<sequence>MSETSPWLNFSQLTIRHCENILSNRINIQKLYNSINLVIVIATHTIDLFCDAFTEYPTWKETLEEVSTVFQVSDIQPLEHLRSSVVGEALL</sequence>
<accession>A0AA36APW9</accession>
<keyword evidence="2" id="KW-1185">Reference proteome</keyword>
<dbReference type="AlphaFoldDB" id="A0AA36APW9"/>
<dbReference type="EMBL" id="OX597815">
    <property type="protein sequence ID" value="CAI9718607.1"/>
    <property type="molecule type" value="Genomic_DNA"/>
</dbReference>